<accession>A0A914Q3T6</accession>
<evidence type="ECO:0000313" key="1">
    <source>
        <dbReference type="Proteomes" id="UP000887578"/>
    </source>
</evidence>
<dbReference type="AlphaFoldDB" id="A0A914Q3T6"/>
<sequence>MENRRPDKGFPLPDYNYLSDSRCKYSLSSLNTYFRKDLSSAFFDQKLGELHDDARRIGCGLAATKIVSIDFIYDVDSNVVVTQGRK</sequence>
<dbReference type="Proteomes" id="UP000887578">
    <property type="component" value="Unplaced"/>
</dbReference>
<organism evidence="1 2">
    <name type="scientific">Panagrolaimus davidi</name>
    <dbReference type="NCBI Taxonomy" id="227884"/>
    <lineage>
        <taxon>Eukaryota</taxon>
        <taxon>Metazoa</taxon>
        <taxon>Ecdysozoa</taxon>
        <taxon>Nematoda</taxon>
        <taxon>Chromadorea</taxon>
        <taxon>Rhabditida</taxon>
        <taxon>Tylenchina</taxon>
        <taxon>Panagrolaimomorpha</taxon>
        <taxon>Panagrolaimoidea</taxon>
        <taxon>Panagrolaimidae</taxon>
        <taxon>Panagrolaimus</taxon>
    </lineage>
</organism>
<proteinExistence type="predicted"/>
<protein>
    <submittedName>
        <fullName evidence="2">Uncharacterized protein</fullName>
    </submittedName>
</protein>
<name>A0A914Q3T6_9BILA</name>
<reference evidence="2" key="1">
    <citation type="submission" date="2022-11" db="UniProtKB">
        <authorList>
            <consortium name="WormBaseParasite"/>
        </authorList>
    </citation>
    <scope>IDENTIFICATION</scope>
</reference>
<keyword evidence="1" id="KW-1185">Reference proteome</keyword>
<evidence type="ECO:0000313" key="2">
    <source>
        <dbReference type="WBParaSite" id="PDA_v2.g25907.t1"/>
    </source>
</evidence>
<dbReference type="WBParaSite" id="PDA_v2.g25907.t1">
    <property type="protein sequence ID" value="PDA_v2.g25907.t1"/>
    <property type="gene ID" value="PDA_v2.g25907"/>
</dbReference>